<evidence type="ECO:0000313" key="7">
    <source>
        <dbReference type="RefSeq" id="XP_010259553.1"/>
    </source>
</evidence>
<dbReference type="GO" id="GO:0005576">
    <property type="term" value="C:extracellular region"/>
    <property type="evidence" value="ECO:0007669"/>
    <property type="project" value="UniProtKB-SubCell"/>
</dbReference>
<dbReference type="AlphaFoldDB" id="A0A1U8A403"/>
<dbReference type="InterPro" id="IPR006501">
    <property type="entry name" value="Pectinesterase_inhib_dom"/>
</dbReference>
<evidence type="ECO:0000256" key="2">
    <source>
        <dbReference type="ARBA" id="ARBA00022525"/>
    </source>
</evidence>
<evidence type="ECO:0000256" key="1">
    <source>
        <dbReference type="ARBA" id="ARBA00004239"/>
    </source>
</evidence>
<comment type="subcellular location">
    <subcellularLocation>
        <location evidence="1">Secreted</location>
        <location evidence="1">Extracellular space</location>
    </subcellularLocation>
</comment>
<accession>A0A1U8A403</accession>
<dbReference type="FunFam" id="1.20.140.40:FF:000006">
    <property type="entry name" value="Pectinesterase inhibitor 3"/>
    <property type="match status" value="1"/>
</dbReference>
<dbReference type="InterPro" id="IPR035513">
    <property type="entry name" value="Invertase/methylesterase_inhib"/>
</dbReference>
<dbReference type="SUPFAM" id="SSF101148">
    <property type="entry name" value="Plant invertase/pectin methylesterase inhibitor"/>
    <property type="match status" value="1"/>
</dbReference>
<dbReference type="InterPro" id="IPR051955">
    <property type="entry name" value="PME_Inhibitor"/>
</dbReference>
<dbReference type="Gene3D" id="1.20.140.40">
    <property type="entry name" value="Invertase/pectin methylesterase inhibitor family protein"/>
    <property type="match status" value="1"/>
</dbReference>
<name>A0A1U8A403_NELNU</name>
<dbReference type="GO" id="GO:0009827">
    <property type="term" value="P:plant-type cell wall modification"/>
    <property type="evidence" value="ECO:0000318"/>
    <property type="project" value="GO_Central"/>
</dbReference>
<dbReference type="SMART" id="SM00856">
    <property type="entry name" value="PMEI"/>
    <property type="match status" value="1"/>
</dbReference>
<sequence>MASVGVYVALLLLLAGGTTRQGECLIDDGNNYVREACSVTRYPDVCIHSLASFSNAAKRNPRWWARAAVSVTLREAKCVAQYLAKLKKRGHLRGRSRVALADCIECFQDTIYNLHKSLGELRTLQSRTFERQMGDVETWMSATLTDEDTCLEGFGDQEGRQIRSSLSNRVLNVTYMTSNALALVTKLASVGITSNP</sequence>
<keyword evidence="2" id="KW-0964">Secreted</keyword>
<dbReference type="GeneID" id="104598945"/>
<dbReference type="PANTHER" id="PTHR31080:SF158">
    <property type="entry name" value="PLANT INVERTASE_PECTIN METHYLESTERASE INHIBITOR SUPERFAMILY PROTEIN"/>
    <property type="match status" value="1"/>
</dbReference>
<evidence type="ECO:0000256" key="5">
    <source>
        <dbReference type="ARBA" id="ARBA00038471"/>
    </source>
</evidence>
<comment type="similarity">
    <text evidence="5">Belongs to the PMEI family.</text>
</comment>
<dbReference type="OMA" id="SYVQNAC"/>
<dbReference type="FunCoup" id="A0A1U8A403">
    <property type="interactions" value="576"/>
</dbReference>
<dbReference type="RefSeq" id="XP_010259553.1">
    <property type="nucleotide sequence ID" value="XM_010261251.2"/>
</dbReference>
<dbReference type="GO" id="GO:0009505">
    <property type="term" value="C:plant-type cell wall"/>
    <property type="evidence" value="ECO:0000318"/>
    <property type="project" value="GO_Central"/>
</dbReference>
<dbReference type="KEGG" id="nnu:104598945"/>
<dbReference type="CDD" id="cd15798">
    <property type="entry name" value="PMEI-like_3"/>
    <property type="match status" value="1"/>
</dbReference>
<gene>
    <name evidence="7" type="primary">LOC104598945</name>
</gene>
<dbReference type="NCBIfam" id="TIGR01614">
    <property type="entry name" value="PME_inhib"/>
    <property type="match status" value="1"/>
</dbReference>
<keyword evidence="3" id="KW-0732">Signal</keyword>
<evidence type="ECO:0000256" key="4">
    <source>
        <dbReference type="ARBA" id="ARBA00023157"/>
    </source>
</evidence>
<dbReference type="Pfam" id="PF04043">
    <property type="entry name" value="PMEI"/>
    <property type="match status" value="1"/>
</dbReference>
<evidence type="ECO:0000256" key="3">
    <source>
        <dbReference type="ARBA" id="ARBA00022729"/>
    </source>
</evidence>
<protein>
    <submittedName>
        <fullName evidence="7">21 kDa protein-like</fullName>
    </submittedName>
</protein>
<dbReference type="GO" id="GO:0010214">
    <property type="term" value="P:seed coat development"/>
    <property type="evidence" value="ECO:0000318"/>
    <property type="project" value="GO_Central"/>
</dbReference>
<dbReference type="GO" id="GO:0048358">
    <property type="term" value="P:mucilage pectin biosynthetic process"/>
    <property type="evidence" value="ECO:0000318"/>
    <property type="project" value="GO_Central"/>
</dbReference>
<keyword evidence="6" id="KW-1185">Reference proteome</keyword>
<organism evidence="6 7">
    <name type="scientific">Nelumbo nucifera</name>
    <name type="common">Sacred lotus</name>
    <dbReference type="NCBI Taxonomy" id="4432"/>
    <lineage>
        <taxon>Eukaryota</taxon>
        <taxon>Viridiplantae</taxon>
        <taxon>Streptophyta</taxon>
        <taxon>Embryophyta</taxon>
        <taxon>Tracheophyta</taxon>
        <taxon>Spermatophyta</taxon>
        <taxon>Magnoliopsida</taxon>
        <taxon>Proteales</taxon>
        <taxon>Nelumbonaceae</taxon>
        <taxon>Nelumbo</taxon>
    </lineage>
</organism>
<keyword evidence="4" id="KW-1015">Disulfide bond</keyword>
<proteinExistence type="inferred from homology"/>
<reference evidence="7" key="1">
    <citation type="submission" date="2025-08" db="UniProtKB">
        <authorList>
            <consortium name="RefSeq"/>
        </authorList>
    </citation>
    <scope>IDENTIFICATION</scope>
</reference>
<dbReference type="OrthoDB" id="1430376at2759"/>
<dbReference type="eggNOG" id="ENOG502S061">
    <property type="taxonomic scope" value="Eukaryota"/>
</dbReference>
<dbReference type="GO" id="GO:0046910">
    <property type="term" value="F:pectinesterase inhibitor activity"/>
    <property type="evidence" value="ECO:0000318"/>
    <property type="project" value="GO_Central"/>
</dbReference>
<dbReference type="Proteomes" id="UP000189703">
    <property type="component" value="Unplaced"/>
</dbReference>
<evidence type="ECO:0000313" key="6">
    <source>
        <dbReference type="Proteomes" id="UP000189703"/>
    </source>
</evidence>
<dbReference type="PANTHER" id="PTHR31080">
    <property type="entry name" value="PECTINESTERASE INHIBITOR-LIKE"/>
    <property type="match status" value="1"/>
</dbReference>